<organism evidence="8 12">
    <name type="scientific">Adineta steineri</name>
    <dbReference type="NCBI Taxonomy" id="433720"/>
    <lineage>
        <taxon>Eukaryota</taxon>
        <taxon>Metazoa</taxon>
        <taxon>Spiralia</taxon>
        <taxon>Gnathifera</taxon>
        <taxon>Rotifera</taxon>
        <taxon>Eurotatoria</taxon>
        <taxon>Bdelloidea</taxon>
        <taxon>Adinetida</taxon>
        <taxon>Adinetidae</taxon>
        <taxon>Adineta</taxon>
    </lineage>
</organism>
<dbReference type="Proteomes" id="UP000663832">
    <property type="component" value="Unassembled WGS sequence"/>
</dbReference>
<feature type="transmembrane region" description="Helical" evidence="6">
    <location>
        <begin position="357"/>
        <end position="378"/>
    </location>
</feature>
<dbReference type="OrthoDB" id="3971593at2759"/>
<sequence>MICSSSNRRHIIHVCCFIIFISIFEILSGAVDIYPFNKLSSSIIVFIKDPIEYYGLTLAIIIYFVRILSLLPLPLVICHTCGLVFYNIFPERPELHNSPLLGPKIRIRVVTRGDYPELVHTNVKRNLDTCAKVGLDNFQIEIVTDKPIDIHGLPANMVREVVVPSTYRTKTGALYKSRALQYALEPDVNQLAAEDYIVHLDEETLLTENSVRGILNFVNSNEYDIGQGLITYANETIVNYITTLADSMRVGVDLGCLRFCLKKLHRPPFLFKGSFVVCRASCELEVSFDNGRAGSIAEDTYFAMLAMSKNKKFGWIEGEMWEKSPFTLADFIKQRKRWLQGILLVVHDNRLPLRVRLCLGIALYSWVTLPITSLNVILTPLCPIPLHWTLNFLISYVGAVNVYLYIIGAVRSFSLVRLGYLQFTIRILGTLATIPFVIVCEITAVIWGLLSDKGKFYIVDKNLKPPVNVEINLSSGFFICVIVLASTGTKTAVKDDQSSSSAGAGGIKSKSSSMSSSEEVSWISWFCGLRGNEFYCEVDEDYIQDKFNLTGLNEQVPHYRQALEMILDLEPDNEHEKQDNPSQSDLIEQAAEVLYGLIHARYILTNNGIAQMLEKFQNGDFGLCPRIYCDNQPMLPIGLSEMPGEAMVKLYCPKCMDAYVPKSSRHHHIDGAYFSTGFPHMFFMVHPEHRPKRPTNQFVARLYGFKIHSMAYQLQYQAASNLKQPNSGAVIPSAGAAGAVGGGGGTGGGGTTTTTTRPVIKD</sequence>
<dbReference type="EMBL" id="CAJNOI010000184">
    <property type="protein sequence ID" value="CAF1166505.1"/>
    <property type="molecule type" value="Genomic_DNA"/>
</dbReference>
<evidence type="ECO:0000259" key="7">
    <source>
        <dbReference type="Pfam" id="PF13632"/>
    </source>
</evidence>
<evidence type="ECO:0000256" key="3">
    <source>
        <dbReference type="ARBA" id="ARBA00022553"/>
    </source>
</evidence>
<dbReference type="Pfam" id="PF13632">
    <property type="entry name" value="Glyco_trans_2_3"/>
    <property type="match status" value="1"/>
</dbReference>
<keyword evidence="4" id="KW-0879">Wnt signaling pathway</keyword>
<feature type="transmembrane region" description="Helical" evidence="6">
    <location>
        <begin position="427"/>
        <end position="449"/>
    </location>
</feature>
<accession>A0A814TVT6</accession>
<evidence type="ECO:0000313" key="11">
    <source>
        <dbReference type="Proteomes" id="UP000663832"/>
    </source>
</evidence>
<feature type="compositionally biased region" description="Low complexity" evidence="5">
    <location>
        <begin position="498"/>
        <end position="512"/>
    </location>
</feature>
<evidence type="ECO:0000313" key="10">
    <source>
        <dbReference type="EMBL" id="CAF4098484.1"/>
    </source>
</evidence>
<dbReference type="InterPro" id="IPR000704">
    <property type="entry name" value="Casein_kinase_II_reg-sub"/>
</dbReference>
<dbReference type="PANTHER" id="PTHR16779">
    <property type="entry name" value="BETA-1,4-MANNOSYLTRANSFERASE EGH"/>
    <property type="match status" value="1"/>
</dbReference>
<dbReference type="AlphaFoldDB" id="A0A814TVT6"/>
<dbReference type="Gene3D" id="1.10.1820.10">
    <property type="entry name" value="protein kinase ck2 holoenzyme, chain C, domain 1"/>
    <property type="match status" value="1"/>
</dbReference>
<keyword evidence="3" id="KW-0597">Phosphoprotein</keyword>
<evidence type="ECO:0000313" key="9">
    <source>
        <dbReference type="EMBL" id="CAF1397418.1"/>
    </source>
</evidence>
<keyword evidence="6" id="KW-0472">Membrane</keyword>
<dbReference type="PRINTS" id="PR00472">
    <property type="entry name" value="CASNKINASEII"/>
</dbReference>
<dbReference type="Proteomes" id="UP000663844">
    <property type="component" value="Unassembled WGS sequence"/>
</dbReference>
<dbReference type="PANTHER" id="PTHR16779:SF1">
    <property type="entry name" value="BETA-1,4-MANNOSYLTRANSFERASE EGH"/>
    <property type="match status" value="1"/>
</dbReference>
<feature type="transmembrane region" description="Helical" evidence="6">
    <location>
        <begin position="384"/>
        <end position="406"/>
    </location>
</feature>
<evidence type="ECO:0000256" key="5">
    <source>
        <dbReference type="SAM" id="MobiDB-lite"/>
    </source>
</evidence>
<dbReference type="Pfam" id="PF01214">
    <property type="entry name" value="CK_II_beta"/>
    <property type="match status" value="1"/>
</dbReference>
<dbReference type="EMBL" id="CAJOAZ010005398">
    <property type="protein sequence ID" value="CAF4098484.1"/>
    <property type="molecule type" value="Genomic_DNA"/>
</dbReference>
<dbReference type="GO" id="GO:0016055">
    <property type="term" value="P:Wnt signaling pathway"/>
    <property type="evidence" value="ECO:0007669"/>
    <property type="project" value="UniProtKB-KW"/>
</dbReference>
<dbReference type="GO" id="GO:0005737">
    <property type="term" value="C:cytoplasm"/>
    <property type="evidence" value="ECO:0007669"/>
    <property type="project" value="TreeGrafter"/>
</dbReference>
<evidence type="ECO:0000313" key="12">
    <source>
        <dbReference type="Proteomes" id="UP000663877"/>
    </source>
</evidence>
<dbReference type="GO" id="GO:0019887">
    <property type="term" value="F:protein kinase regulator activity"/>
    <property type="evidence" value="ECO:0007669"/>
    <property type="project" value="InterPro"/>
</dbReference>
<dbReference type="InterPro" id="IPR016149">
    <property type="entry name" value="Casein_kin_II_reg-sub_N"/>
</dbReference>
<dbReference type="FunFam" id="2.20.25.20:FF:000002">
    <property type="entry name" value="Casein kinase II subunit beta"/>
    <property type="match status" value="1"/>
</dbReference>
<dbReference type="InterPro" id="IPR035991">
    <property type="entry name" value="Casein_kinase_II_beta-like"/>
</dbReference>
<reference evidence="8" key="1">
    <citation type="submission" date="2021-02" db="EMBL/GenBank/DDBJ databases">
        <authorList>
            <person name="Nowell W R."/>
        </authorList>
    </citation>
    <scope>NUCLEOTIDE SEQUENCE</scope>
</reference>
<protein>
    <recommendedName>
        <fullName evidence="2">Casein kinase II subunit beta</fullName>
    </recommendedName>
</protein>
<dbReference type="SMART" id="SM01085">
    <property type="entry name" value="CK_II_beta"/>
    <property type="match status" value="1"/>
</dbReference>
<feature type="compositionally biased region" description="Gly residues" evidence="5">
    <location>
        <begin position="741"/>
        <end position="751"/>
    </location>
</feature>
<dbReference type="Proteomes" id="UP000663877">
    <property type="component" value="Unassembled WGS sequence"/>
</dbReference>
<keyword evidence="11" id="KW-1185">Reference proteome</keyword>
<comment type="similarity">
    <text evidence="1">Belongs to the casein kinase 2 subunit beta family.</text>
</comment>
<evidence type="ECO:0000313" key="8">
    <source>
        <dbReference type="EMBL" id="CAF1166505.1"/>
    </source>
</evidence>
<dbReference type="InterPro" id="IPR029044">
    <property type="entry name" value="Nucleotide-diphossugar_trans"/>
</dbReference>
<keyword evidence="6" id="KW-1133">Transmembrane helix</keyword>
<evidence type="ECO:0000256" key="4">
    <source>
        <dbReference type="ARBA" id="ARBA00022687"/>
    </source>
</evidence>
<dbReference type="EMBL" id="CAJNOM010000368">
    <property type="protein sequence ID" value="CAF1397418.1"/>
    <property type="molecule type" value="Genomic_DNA"/>
</dbReference>
<dbReference type="FunFam" id="1.10.1820.10:FF:000001">
    <property type="entry name" value="Casein kinase II subunit beta"/>
    <property type="match status" value="1"/>
</dbReference>
<dbReference type="InterPro" id="IPR001173">
    <property type="entry name" value="Glyco_trans_2-like"/>
</dbReference>
<dbReference type="Gene3D" id="2.20.25.20">
    <property type="match status" value="1"/>
</dbReference>
<feature type="transmembrane region" description="Helical" evidence="6">
    <location>
        <begin position="53"/>
        <end position="86"/>
    </location>
</feature>
<dbReference type="GO" id="GO:0005956">
    <property type="term" value="C:protein kinase CK2 complex"/>
    <property type="evidence" value="ECO:0007669"/>
    <property type="project" value="InterPro"/>
</dbReference>
<keyword evidence="6" id="KW-0812">Transmembrane</keyword>
<feature type="region of interest" description="Disordered" evidence="5">
    <location>
        <begin position="741"/>
        <end position="762"/>
    </location>
</feature>
<comment type="caution">
    <text evidence="8">The sequence shown here is derived from an EMBL/GenBank/DDBJ whole genome shotgun (WGS) entry which is preliminary data.</text>
</comment>
<gene>
    <name evidence="8" type="ORF">BJG266_LOCUS24948</name>
    <name evidence="10" type="ORF">OXD698_LOCUS35294</name>
    <name evidence="9" type="ORF">QVE165_LOCUS36565</name>
</gene>
<feature type="region of interest" description="Disordered" evidence="5">
    <location>
        <begin position="493"/>
        <end position="512"/>
    </location>
</feature>
<evidence type="ECO:0000256" key="6">
    <source>
        <dbReference type="SAM" id="Phobius"/>
    </source>
</evidence>
<feature type="domain" description="Glycosyltransferase 2-like" evidence="7">
    <location>
        <begin position="196"/>
        <end position="394"/>
    </location>
</feature>
<name>A0A814TVT6_9BILA</name>
<dbReference type="InterPro" id="IPR027389">
    <property type="entry name" value="B_mannosylTrfase_Bre-3/Egh"/>
</dbReference>
<dbReference type="GO" id="GO:0019187">
    <property type="term" value="F:beta-1,4-mannosyltransferase activity"/>
    <property type="evidence" value="ECO:0007669"/>
    <property type="project" value="InterPro"/>
</dbReference>
<evidence type="ECO:0000256" key="1">
    <source>
        <dbReference type="ARBA" id="ARBA00006941"/>
    </source>
</evidence>
<dbReference type="SUPFAM" id="SSF53448">
    <property type="entry name" value="Nucleotide-diphospho-sugar transferases"/>
    <property type="match status" value="1"/>
</dbReference>
<proteinExistence type="inferred from homology"/>
<dbReference type="SUPFAM" id="SSF57798">
    <property type="entry name" value="Casein kinase II beta subunit"/>
    <property type="match status" value="1"/>
</dbReference>
<evidence type="ECO:0000256" key="2">
    <source>
        <dbReference type="ARBA" id="ARBA00017775"/>
    </source>
</evidence>
<dbReference type="PROSITE" id="PS01101">
    <property type="entry name" value="CK2_BETA"/>
    <property type="match status" value="1"/>
</dbReference>
<feature type="transmembrane region" description="Helical" evidence="6">
    <location>
        <begin position="12"/>
        <end position="33"/>
    </location>
</feature>